<reference evidence="1 2" key="1">
    <citation type="submission" date="2020-08" db="EMBL/GenBank/DDBJ databases">
        <title>Genomic Encyclopedia of Type Strains, Phase IV (KMG-IV): sequencing the most valuable type-strain genomes for metagenomic binning, comparative biology and taxonomic classification.</title>
        <authorList>
            <person name="Goeker M."/>
        </authorList>
    </citation>
    <scope>NUCLEOTIDE SEQUENCE [LARGE SCALE GENOMIC DNA]</scope>
    <source>
        <strain evidence="1 2">DSM 26385</strain>
    </source>
</reference>
<dbReference type="InterPro" id="IPR013078">
    <property type="entry name" value="His_Pase_superF_clade-1"/>
</dbReference>
<dbReference type="AlphaFoldDB" id="A0A7W6K3E5"/>
<dbReference type="RefSeq" id="WP_183792155.1">
    <property type="nucleotide sequence ID" value="NZ_JACIDU010000007.1"/>
</dbReference>
<dbReference type="Pfam" id="PF00300">
    <property type="entry name" value="His_Phos_1"/>
    <property type="match status" value="1"/>
</dbReference>
<dbReference type="Proteomes" id="UP000584824">
    <property type="component" value="Unassembled WGS sequence"/>
</dbReference>
<comment type="caution">
    <text evidence="1">The sequence shown here is derived from an EMBL/GenBank/DDBJ whole genome shotgun (WGS) entry which is preliminary data.</text>
</comment>
<evidence type="ECO:0000313" key="1">
    <source>
        <dbReference type="EMBL" id="MBB4103531.1"/>
    </source>
</evidence>
<dbReference type="InterPro" id="IPR029033">
    <property type="entry name" value="His_PPase_superfam"/>
</dbReference>
<dbReference type="SUPFAM" id="SSF53254">
    <property type="entry name" value="Phosphoglycerate mutase-like"/>
    <property type="match status" value="1"/>
</dbReference>
<dbReference type="SMART" id="SM00855">
    <property type="entry name" value="PGAM"/>
    <property type="match status" value="1"/>
</dbReference>
<proteinExistence type="predicted"/>
<organism evidence="1 2">
    <name type="scientific">Allorhizobium borbori</name>
    <dbReference type="NCBI Taxonomy" id="485907"/>
    <lineage>
        <taxon>Bacteria</taxon>
        <taxon>Pseudomonadati</taxon>
        <taxon>Pseudomonadota</taxon>
        <taxon>Alphaproteobacteria</taxon>
        <taxon>Hyphomicrobiales</taxon>
        <taxon>Rhizobiaceae</taxon>
        <taxon>Rhizobium/Agrobacterium group</taxon>
        <taxon>Allorhizobium</taxon>
    </lineage>
</organism>
<dbReference type="Gene3D" id="3.40.50.1240">
    <property type="entry name" value="Phosphoglycerate mutase-like"/>
    <property type="match status" value="1"/>
</dbReference>
<dbReference type="GO" id="GO:0016787">
    <property type="term" value="F:hydrolase activity"/>
    <property type="evidence" value="ECO:0007669"/>
    <property type="project" value="UniProtKB-KW"/>
</dbReference>
<dbReference type="PANTHER" id="PTHR47623:SF1">
    <property type="entry name" value="OS09G0287300 PROTEIN"/>
    <property type="match status" value="1"/>
</dbReference>
<evidence type="ECO:0000313" key="2">
    <source>
        <dbReference type="Proteomes" id="UP000584824"/>
    </source>
</evidence>
<sequence>MTAASLPLQRIFLLRHAQAAWPAPGESDFDRALDDKGRIEASVIAGLVAGHGYMADRVLCSGARRCRETAETVTRAFGRDFPIKIAPELYHGMTDSYLAVIGAEKNAQSLMIVGHNPTIEELMETLVGPDATWSAISGGYPTAGFAVIDRATGSETGWTLTEFLAP</sequence>
<keyword evidence="1" id="KW-0378">Hydrolase</keyword>
<keyword evidence="2" id="KW-1185">Reference proteome</keyword>
<name>A0A7W6K3E5_9HYPH</name>
<dbReference type="EC" id="3.1.3.-" evidence="1"/>
<dbReference type="PANTHER" id="PTHR47623">
    <property type="entry name" value="OS09G0287300 PROTEIN"/>
    <property type="match status" value="1"/>
</dbReference>
<dbReference type="EMBL" id="JACIDU010000007">
    <property type="protein sequence ID" value="MBB4103531.1"/>
    <property type="molecule type" value="Genomic_DNA"/>
</dbReference>
<accession>A0A7W6K3E5</accession>
<dbReference type="CDD" id="cd07067">
    <property type="entry name" value="HP_PGM_like"/>
    <property type="match status" value="1"/>
</dbReference>
<protein>
    <submittedName>
        <fullName evidence="1">Phosphohistidine phosphatase</fullName>
        <ecNumber evidence="1">3.1.3.-</ecNumber>
    </submittedName>
</protein>
<gene>
    <name evidence="1" type="ORF">GGQ66_002089</name>
</gene>